<keyword evidence="1" id="KW-0472">Membrane</keyword>
<name>A0A1X1ZYM0_9MYCO</name>
<comment type="caution">
    <text evidence="2">The sequence shown here is derived from an EMBL/GenBank/DDBJ whole genome shotgun (WGS) entry which is preliminary data.</text>
</comment>
<keyword evidence="1" id="KW-1133">Transmembrane helix</keyword>
<feature type="transmembrane region" description="Helical" evidence="1">
    <location>
        <begin position="35"/>
        <end position="58"/>
    </location>
</feature>
<organism evidence="2 3">
    <name type="scientific">Mycobacterium nebraskense</name>
    <dbReference type="NCBI Taxonomy" id="244292"/>
    <lineage>
        <taxon>Bacteria</taxon>
        <taxon>Bacillati</taxon>
        <taxon>Actinomycetota</taxon>
        <taxon>Actinomycetes</taxon>
        <taxon>Mycobacteriales</taxon>
        <taxon>Mycobacteriaceae</taxon>
        <taxon>Mycobacterium</taxon>
    </lineage>
</organism>
<evidence type="ECO:0000313" key="3">
    <source>
        <dbReference type="Proteomes" id="UP000193781"/>
    </source>
</evidence>
<dbReference type="Proteomes" id="UP000193781">
    <property type="component" value="Unassembled WGS sequence"/>
</dbReference>
<evidence type="ECO:0000256" key="1">
    <source>
        <dbReference type="SAM" id="Phobius"/>
    </source>
</evidence>
<protein>
    <submittedName>
        <fullName evidence="2">Uncharacterized protein</fullName>
    </submittedName>
</protein>
<dbReference type="EMBL" id="LQPH01000043">
    <property type="protein sequence ID" value="ORW31095.1"/>
    <property type="molecule type" value="Genomic_DNA"/>
</dbReference>
<sequence length="84" mass="8760">MSHEVFYALVGVAGTYFLGNGIVRAMREHHKKGTGAALSAIAGGVLIAVVIAHIVGLYNRGNEEFENVEGGGHGVQLPSGSRGW</sequence>
<reference evidence="2 3" key="1">
    <citation type="submission" date="2016-01" db="EMBL/GenBank/DDBJ databases">
        <title>The new phylogeny of the genus Mycobacterium.</title>
        <authorList>
            <person name="Tarcisio F."/>
            <person name="Conor M."/>
            <person name="Antonella G."/>
            <person name="Elisabetta G."/>
            <person name="Giulia F.S."/>
            <person name="Sara T."/>
            <person name="Anna F."/>
            <person name="Clotilde B."/>
            <person name="Roberto B."/>
            <person name="Veronica D.S."/>
            <person name="Fabio R."/>
            <person name="Monica P."/>
            <person name="Olivier J."/>
            <person name="Enrico T."/>
            <person name="Nicola S."/>
        </authorList>
    </citation>
    <scope>NUCLEOTIDE SEQUENCE [LARGE SCALE GENOMIC DNA]</scope>
    <source>
        <strain evidence="2 3">DSM 44803</strain>
    </source>
</reference>
<gene>
    <name evidence="2" type="ORF">AWC17_26070</name>
</gene>
<feature type="transmembrane region" description="Helical" evidence="1">
    <location>
        <begin position="6"/>
        <end position="23"/>
    </location>
</feature>
<keyword evidence="3" id="KW-1185">Reference proteome</keyword>
<proteinExistence type="predicted"/>
<evidence type="ECO:0000313" key="2">
    <source>
        <dbReference type="EMBL" id="ORW31095.1"/>
    </source>
</evidence>
<accession>A0A1X1ZYM0</accession>
<dbReference type="AlphaFoldDB" id="A0A1X1ZYM0"/>
<keyword evidence="1" id="KW-0812">Transmembrane</keyword>